<feature type="binding site" evidence="2">
    <location>
        <position position="290"/>
    </location>
    <ligand>
        <name>ATP</name>
        <dbReference type="ChEBI" id="CHEBI:30616"/>
    </ligand>
</feature>
<keyword evidence="9" id="KW-1185">Reference proteome</keyword>
<reference evidence="6 9" key="3">
    <citation type="journal article" date="2019" name="Appl. Microbiol. Biotechnol.">
        <title>Uncovering carbohydrate metabolism through a genotype-phenotype association study of 56 lactic acid bacteria genomes.</title>
        <authorList>
            <person name="Buron-Moles G."/>
            <person name="Chailyan A."/>
            <person name="Dolejs I."/>
            <person name="Forster J."/>
            <person name="Miks M.H."/>
        </authorList>
    </citation>
    <scope>NUCLEOTIDE SEQUENCE [LARGE SCALE GENOMIC DNA]</scope>
    <source>
        <strain evidence="6 9">DSM 10551</strain>
    </source>
</reference>
<gene>
    <name evidence="5" type="ORF">B8W98_05915</name>
    <name evidence="6" type="ORF">C5L28_001038</name>
    <name evidence="4" type="ORF">LPKJCM_02163</name>
</gene>
<dbReference type="PANTHER" id="PTHR13504">
    <property type="entry name" value="FIDO DOMAIN-CONTAINING PROTEIN DDB_G0283145"/>
    <property type="match status" value="1"/>
</dbReference>
<reference evidence="6" key="4">
    <citation type="submission" date="2019-02" db="EMBL/GenBank/DDBJ databases">
        <authorList>
            <person name="Buron G."/>
            <person name="Chaylann A."/>
            <person name="Dolejs I."/>
            <person name="Forster J."/>
            <person name="Miks M.H."/>
        </authorList>
    </citation>
    <scope>NUCLEOTIDE SEQUENCE</scope>
    <source>
        <strain evidence="6">DSM 10551</strain>
    </source>
</reference>
<dbReference type="EMBL" id="PUFL01000075">
    <property type="protein sequence ID" value="TDG89817.1"/>
    <property type="molecule type" value="Genomic_DNA"/>
</dbReference>
<dbReference type="SUPFAM" id="SSF140931">
    <property type="entry name" value="Fic-like"/>
    <property type="match status" value="1"/>
</dbReference>
<dbReference type="InterPro" id="IPR003812">
    <property type="entry name" value="Fido"/>
</dbReference>
<dbReference type="GO" id="GO:0005524">
    <property type="term" value="F:ATP binding"/>
    <property type="evidence" value="ECO:0007669"/>
    <property type="project" value="UniProtKB-KW"/>
</dbReference>
<dbReference type="EMBL" id="BDGB01000104">
    <property type="protein sequence ID" value="GAW73030.1"/>
    <property type="molecule type" value="Genomic_DNA"/>
</dbReference>
<dbReference type="Proteomes" id="UP000214739">
    <property type="component" value="Unassembled WGS sequence"/>
</dbReference>
<evidence type="ECO:0000313" key="4">
    <source>
        <dbReference type="EMBL" id="GAW73030.1"/>
    </source>
</evidence>
<evidence type="ECO:0000313" key="6">
    <source>
        <dbReference type="EMBL" id="TDG89817.1"/>
    </source>
</evidence>
<evidence type="ECO:0000313" key="5">
    <source>
        <dbReference type="EMBL" id="PAK83844.1"/>
    </source>
</evidence>
<accession>A0A269YE78</accession>
<evidence type="ECO:0000313" key="7">
    <source>
        <dbReference type="Proteomes" id="UP000214739"/>
    </source>
</evidence>
<keyword evidence="2" id="KW-0067">ATP-binding</keyword>
<evidence type="ECO:0000313" key="9">
    <source>
        <dbReference type="Proteomes" id="UP000294668"/>
    </source>
</evidence>
<dbReference type="Proteomes" id="UP000294668">
    <property type="component" value="Unassembled WGS sequence"/>
</dbReference>
<dbReference type="AlphaFoldDB" id="A0A269YE78"/>
<keyword evidence="2" id="KW-0547">Nucleotide-binding</keyword>
<reference evidence="5 8" key="2">
    <citation type="submission" date="2017-04" db="EMBL/GenBank/DDBJ databases">
        <title>Kefir bacterial isolates.</title>
        <authorList>
            <person name="Kim Y."/>
            <person name="Blasche S."/>
            <person name="Patil K.R."/>
        </authorList>
    </citation>
    <scope>NUCLEOTIDE SEQUENCE [LARGE SCALE GENOMIC DNA]</scope>
    <source>
        <strain evidence="5 8">OG2</strain>
    </source>
</reference>
<proteinExistence type="predicted"/>
<dbReference type="Pfam" id="PF02661">
    <property type="entry name" value="Fic"/>
    <property type="match status" value="1"/>
</dbReference>
<evidence type="ECO:0000256" key="1">
    <source>
        <dbReference type="PIRSR" id="PIRSR640198-1"/>
    </source>
</evidence>
<dbReference type="InterPro" id="IPR036597">
    <property type="entry name" value="Fido-like_dom_sf"/>
</dbReference>
<comment type="caution">
    <text evidence="5">The sequence shown here is derived from an EMBL/GenBank/DDBJ whole genome shotgun (WGS) entry which is preliminary data.</text>
</comment>
<dbReference type="OrthoDB" id="9813719at2"/>
<organism evidence="5 8">
    <name type="scientific">Lentilactobacillus parakefiri</name>
    <dbReference type="NCBI Taxonomy" id="152332"/>
    <lineage>
        <taxon>Bacteria</taxon>
        <taxon>Bacillati</taxon>
        <taxon>Bacillota</taxon>
        <taxon>Bacilli</taxon>
        <taxon>Lactobacillales</taxon>
        <taxon>Lactobacillaceae</taxon>
        <taxon>Lentilactobacillus</taxon>
    </lineage>
</organism>
<sequence length="412" mass="47590">MASYHNLKIFKYEHPTSDIEIEYLNRLNSPTSIVTNLKINPMNKGIKQSSVYPLFMLPIQEILRLQDQIQQNSTEITRLMNNLPGIASQQMFINTLSNEIRSTNEIEGVKTTNKEVSQAIVAAQSKTEEKSRLKSFAKMYLKIDKRENLQIHTLNDIRKVYDYLLEGEIAPDKMPDGKLFRNQFVRIGNEMNTVHLPKEHEADFTADLLDWISFINDDTVPFLIKAFIAHYYLEYIHPFNDGNGRVGRYIACVYIGYKLDPMTAITFSSEINRNRSKYYTAFQDVGDEKNMGEVTFFVLEMMKLLAEGQANLIQKFRENSRQLNAIEVKINEFSKDPKVQELISIYAQAYLFNDVSEGLEDRELKSAAKNIPNTQIRDIIDSLTNTNVLALTKHSPLTRKLTQDFIKQMDLD</sequence>
<protein>
    <submittedName>
        <fullName evidence="4">Fic family protein</fullName>
    </submittedName>
</protein>
<feature type="binding site" evidence="2">
    <location>
        <begin position="278"/>
        <end position="279"/>
    </location>
    <ligand>
        <name>ATP</name>
        <dbReference type="ChEBI" id="CHEBI:30616"/>
    </ligand>
</feature>
<feature type="binding site" evidence="2">
    <location>
        <begin position="241"/>
        <end position="248"/>
    </location>
    <ligand>
        <name>ATP</name>
        <dbReference type="ChEBI" id="CHEBI:30616"/>
    </ligand>
</feature>
<dbReference type="RefSeq" id="WP_057961924.1">
    <property type="nucleotide sequence ID" value="NZ_NCXA01000035.1"/>
</dbReference>
<feature type="domain" description="Fido" evidence="3">
    <location>
        <begin position="152"/>
        <end position="300"/>
    </location>
</feature>
<dbReference type="Proteomes" id="UP000216802">
    <property type="component" value="Unassembled WGS sequence"/>
</dbReference>
<dbReference type="EMBL" id="NCXI01000035">
    <property type="protein sequence ID" value="PAK83844.1"/>
    <property type="molecule type" value="Genomic_DNA"/>
</dbReference>
<evidence type="ECO:0000256" key="2">
    <source>
        <dbReference type="PIRSR" id="PIRSR640198-2"/>
    </source>
</evidence>
<evidence type="ECO:0000313" key="8">
    <source>
        <dbReference type="Proteomes" id="UP000216802"/>
    </source>
</evidence>
<dbReference type="PANTHER" id="PTHR13504:SF40">
    <property type="entry name" value="FIDO DOMAIN-CONTAINING PROTEIN"/>
    <property type="match status" value="1"/>
</dbReference>
<reference evidence="4 7" key="1">
    <citation type="journal article" date="2017" name="Biosci Microbiota Food Health">
        <title>Genomic characterization reconfirms the taxonomic status of Lactobacillus parakefiri.</title>
        <authorList>
            <person name="Tanizawa Y."/>
            <person name="Kobayashi H."/>
            <person name="Kaminuma E."/>
            <person name="Sakamoto M."/>
            <person name="Ohkuma M."/>
            <person name="Nakamura Y."/>
            <person name="Arita M."/>
            <person name="Tohno M."/>
        </authorList>
    </citation>
    <scope>NUCLEOTIDE SEQUENCE [LARGE SCALE GENOMIC DNA]</scope>
    <source>
        <strain evidence="4 7">JCM 8573</strain>
    </source>
</reference>
<dbReference type="PROSITE" id="PS51459">
    <property type="entry name" value="FIDO"/>
    <property type="match status" value="1"/>
</dbReference>
<evidence type="ECO:0000259" key="3">
    <source>
        <dbReference type="PROSITE" id="PS51459"/>
    </source>
</evidence>
<name>A0A269YE78_9LACO</name>
<feature type="active site" evidence="1">
    <location>
        <position position="237"/>
    </location>
</feature>
<dbReference type="InterPro" id="IPR040198">
    <property type="entry name" value="Fido_containing"/>
</dbReference>
<dbReference type="Gene3D" id="1.10.3290.10">
    <property type="entry name" value="Fido-like domain"/>
    <property type="match status" value="1"/>
</dbReference>